<keyword evidence="8" id="KW-0175">Coiled coil</keyword>
<evidence type="ECO:0000256" key="1">
    <source>
        <dbReference type="ARBA" id="ARBA00005790"/>
    </source>
</evidence>
<comment type="similarity">
    <text evidence="1">Belongs to the guanylate kinase family.</text>
</comment>
<evidence type="ECO:0000313" key="12">
    <source>
        <dbReference type="EMBL" id="SZX74616.1"/>
    </source>
</evidence>
<feature type="compositionally biased region" description="Gly residues" evidence="9">
    <location>
        <begin position="2506"/>
        <end position="2520"/>
    </location>
</feature>
<dbReference type="CDD" id="cd00071">
    <property type="entry name" value="GMPK"/>
    <property type="match status" value="1"/>
</dbReference>
<dbReference type="InterPro" id="IPR027417">
    <property type="entry name" value="P-loop_NTPase"/>
</dbReference>
<dbReference type="Pfam" id="PF22072">
    <property type="entry name" value="FAP42_B3"/>
    <property type="match status" value="1"/>
</dbReference>
<evidence type="ECO:0000259" key="10">
    <source>
        <dbReference type="PROSITE" id="PS50052"/>
    </source>
</evidence>
<feature type="region of interest" description="Disordered" evidence="9">
    <location>
        <begin position="590"/>
        <end position="670"/>
    </location>
</feature>
<dbReference type="EMBL" id="FNXT01001218">
    <property type="protein sequence ID" value="SZX74616.1"/>
    <property type="molecule type" value="Genomic_DNA"/>
</dbReference>
<dbReference type="InterPro" id="IPR008145">
    <property type="entry name" value="GK/Ca_channel_bsu"/>
</dbReference>
<evidence type="ECO:0000256" key="9">
    <source>
        <dbReference type="SAM" id="MobiDB-lite"/>
    </source>
</evidence>
<dbReference type="PROSITE" id="PS50052">
    <property type="entry name" value="GUANYLATE_KINASE_2"/>
    <property type="match status" value="5"/>
</dbReference>
<dbReference type="InterPro" id="IPR001300">
    <property type="entry name" value="Peptidase_C2_calpain_cat"/>
</dbReference>
<dbReference type="PROSITE" id="PS00856">
    <property type="entry name" value="GUANYLATE_KINASE_1"/>
    <property type="match status" value="1"/>
</dbReference>
<dbReference type="InterPro" id="IPR000850">
    <property type="entry name" value="Adenylat/UMP-CMP_kin"/>
</dbReference>
<feature type="region of interest" description="Disordered" evidence="9">
    <location>
        <begin position="1853"/>
        <end position="1874"/>
    </location>
</feature>
<comment type="similarity">
    <text evidence="2">Belongs to the adenylate kinase family.</text>
</comment>
<dbReference type="GO" id="GO:0004198">
    <property type="term" value="F:calcium-dependent cysteine-type endopeptidase activity"/>
    <property type="evidence" value="ECO:0007669"/>
    <property type="project" value="InterPro"/>
</dbReference>
<feature type="compositionally biased region" description="Low complexity" evidence="9">
    <location>
        <begin position="1853"/>
        <end position="1863"/>
    </location>
</feature>
<feature type="region of interest" description="Disordered" evidence="9">
    <location>
        <begin position="1645"/>
        <end position="1668"/>
    </location>
</feature>
<dbReference type="GO" id="GO:0004385">
    <property type="term" value="F:GMP kinase activity"/>
    <property type="evidence" value="ECO:0007669"/>
    <property type="project" value="TreeGrafter"/>
</dbReference>
<dbReference type="CDD" id="cd01428">
    <property type="entry name" value="ADK"/>
    <property type="match status" value="1"/>
</dbReference>
<dbReference type="HAMAP" id="MF_00235">
    <property type="entry name" value="Adenylate_kinase_Adk"/>
    <property type="match status" value="1"/>
</dbReference>
<dbReference type="STRING" id="3088.A0A383WD42"/>
<feature type="domain" description="Guanylate kinase-like" evidence="10">
    <location>
        <begin position="1605"/>
        <end position="1852"/>
    </location>
</feature>
<evidence type="ECO:0000256" key="7">
    <source>
        <dbReference type="PROSITE-ProRule" id="PRU00239"/>
    </source>
</evidence>
<feature type="compositionally biased region" description="Polar residues" evidence="9">
    <location>
        <begin position="2547"/>
        <end position="2561"/>
    </location>
</feature>
<feature type="domain" description="Guanylate kinase-like" evidence="10">
    <location>
        <begin position="536"/>
        <end position="816"/>
    </location>
</feature>
<keyword evidence="5" id="KW-0547">Nucleotide-binding</keyword>
<dbReference type="PANTHER" id="PTHR23117">
    <property type="entry name" value="GUANYLATE KINASE-RELATED"/>
    <property type="match status" value="1"/>
</dbReference>
<feature type="compositionally biased region" description="Basic residues" evidence="9">
    <location>
        <begin position="2521"/>
        <end position="2531"/>
    </location>
</feature>
<dbReference type="InterPro" id="IPR008144">
    <property type="entry name" value="Guanylate_kin-like_dom"/>
</dbReference>
<feature type="region of interest" description="Disordered" evidence="9">
    <location>
        <begin position="2245"/>
        <end position="2274"/>
    </location>
</feature>
<dbReference type="GO" id="GO:0005524">
    <property type="term" value="F:ATP binding"/>
    <property type="evidence" value="ECO:0007669"/>
    <property type="project" value="InterPro"/>
</dbReference>
<dbReference type="SMART" id="SM00072">
    <property type="entry name" value="GuKc"/>
    <property type="match status" value="4"/>
</dbReference>
<protein>
    <recommendedName>
        <fullName evidence="3">adenylate kinase</fullName>
        <ecNumber evidence="3">2.7.4.3</ecNumber>
    </recommendedName>
</protein>
<keyword evidence="13" id="KW-1185">Reference proteome</keyword>
<accession>A0A383WD42</accession>
<dbReference type="Gene3D" id="3.40.50.300">
    <property type="entry name" value="P-loop containing nucleotide triphosphate hydrolases"/>
    <property type="match status" value="6"/>
</dbReference>
<dbReference type="GO" id="GO:0006508">
    <property type="term" value="P:proteolysis"/>
    <property type="evidence" value="ECO:0007669"/>
    <property type="project" value="InterPro"/>
</dbReference>
<evidence type="ECO:0000256" key="2">
    <source>
        <dbReference type="ARBA" id="ARBA00007220"/>
    </source>
</evidence>
<name>A0A383WD42_TETOB</name>
<proteinExistence type="inferred from homology"/>
<dbReference type="GO" id="GO:0004017">
    <property type="term" value="F:AMP kinase activity"/>
    <property type="evidence" value="ECO:0007669"/>
    <property type="project" value="UniProtKB-EC"/>
</dbReference>
<dbReference type="GO" id="GO:0005829">
    <property type="term" value="C:cytosol"/>
    <property type="evidence" value="ECO:0007669"/>
    <property type="project" value="TreeGrafter"/>
</dbReference>
<feature type="compositionally biased region" description="Low complexity" evidence="9">
    <location>
        <begin position="637"/>
        <end position="646"/>
    </location>
</feature>
<dbReference type="InterPro" id="IPR054097">
    <property type="entry name" value="FAP42-like_B3"/>
</dbReference>
<dbReference type="SUPFAM" id="SSF52540">
    <property type="entry name" value="P-loop containing nucleoside triphosphate hydrolases"/>
    <property type="match status" value="6"/>
</dbReference>
<dbReference type="Pfam" id="PF00406">
    <property type="entry name" value="ADK"/>
    <property type="match status" value="1"/>
</dbReference>
<dbReference type="Proteomes" id="UP000256970">
    <property type="component" value="Unassembled WGS sequence"/>
</dbReference>
<dbReference type="SUPFAM" id="SSF54001">
    <property type="entry name" value="Cysteine proteinases"/>
    <property type="match status" value="1"/>
</dbReference>
<dbReference type="Pfam" id="PF00648">
    <property type="entry name" value="Peptidase_C2"/>
    <property type="match status" value="1"/>
</dbReference>
<dbReference type="InterPro" id="IPR054096">
    <property type="entry name" value="FAP42-like_B2"/>
</dbReference>
<feature type="coiled-coil region" evidence="8">
    <location>
        <begin position="1803"/>
        <end position="1841"/>
    </location>
</feature>
<comment type="caution">
    <text evidence="7">Lacks conserved residue(s) required for the propagation of feature annotation.</text>
</comment>
<dbReference type="PANTHER" id="PTHR23117:SF13">
    <property type="entry name" value="GUANYLATE KINASE"/>
    <property type="match status" value="1"/>
</dbReference>
<feature type="region of interest" description="Disordered" evidence="9">
    <location>
        <begin position="1958"/>
        <end position="1978"/>
    </location>
</feature>
<dbReference type="PROSITE" id="PS50203">
    <property type="entry name" value="CALPAIN_CAT"/>
    <property type="match status" value="1"/>
</dbReference>
<evidence type="ECO:0000256" key="4">
    <source>
        <dbReference type="ARBA" id="ARBA00022679"/>
    </source>
</evidence>
<feature type="compositionally biased region" description="Polar residues" evidence="9">
    <location>
        <begin position="604"/>
        <end position="619"/>
    </location>
</feature>
<dbReference type="InterPro" id="IPR020590">
    <property type="entry name" value="Guanylate_kinase_CS"/>
</dbReference>
<keyword evidence="6" id="KW-0418">Kinase</keyword>
<evidence type="ECO:0000313" key="13">
    <source>
        <dbReference type="Proteomes" id="UP000256970"/>
    </source>
</evidence>
<evidence type="ECO:0000256" key="8">
    <source>
        <dbReference type="SAM" id="Coils"/>
    </source>
</evidence>
<organism evidence="12 13">
    <name type="scientific">Tetradesmus obliquus</name>
    <name type="common">Green alga</name>
    <name type="synonym">Acutodesmus obliquus</name>
    <dbReference type="NCBI Taxonomy" id="3088"/>
    <lineage>
        <taxon>Eukaryota</taxon>
        <taxon>Viridiplantae</taxon>
        <taxon>Chlorophyta</taxon>
        <taxon>core chlorophytes</taxon>
        <taxon>Chlorophyceae</taxon>
        <taxon>CS clade</taxon>
        <taxon>Sphaeropleales</taxon>
        <taxon>Scenedesmaceae</taxon>
        <taxon>Tetradesmus</taxon>
    </lineage>
</organism>
<keyword evidence="4" id="KW-0808">Transferase</keyword>
<gene>
    <name evidence="12" type="ORF">BQ4739_LOCUS14939</name>
</gene>
<feature type="domain" description="Guanylate kinase-like" evidence="10">
    <location>
        <begin position="1041"/>
        <end position="1232"/>
    </location>
</feature>
<dbReference type="PRINTS" id="PR00094">
    <property type="entry name" value="ADENYLTKNASE"/>
</dbReference>
<feature type="domain" description="Guanylate kinase-like" evidence="10">
    <location>
        <begin position="298"/>
        <end position="502"/>
    </location>
</feature>
<reference evidence="12 13" key="1">
    <citation type="submission" date="2016-10" db="EMBL/GenBank/DDBJ databases">
        <authorList>
            <person name="Cai Z."/>
        </authorList>
    </citation>
    <scope>NUCLEOTIDE SEQUENCE [LARGE SCALE GENOMIC DNA]</scope>
</reference>
<evidence type="ECO:0000256" key="6">
    <source>
        <dbReference type="ARBA" id="ARBA00022777"/>
    </source>
</evidence>
<dbReference type="InterPro" id="IPR038765">
    <property type="entry name" value="Papain-like_cys_pep_sf"/>
</dbReference>
<feature type="region of interest" description="Disordered" evidence="9">
    <location>
        <begin position="2500"/>
        <end position="2561"/>
    </location>
</feature>
<sequence>MSATPKSAARRNPHAAAAAASAAAQSAAAGAPGLLDAFPVWSDQVAAEKEAPAAAVKYEDPLGTALPPASQPFCDAWKRSEELLHGAPNVPMVCLKPAVETDKKGKGAAVSRELEGKLYAGHETFDWLLGIISYIMSAEKHIKHGEFLWELLHPKDKDGLPGRSASGRYKVKLFILDTWRCVTVDDRIPVDLFGRALLVGSRPLQLWPLLLCKAILKVMAVYRTLDMTLPHQVAAFQMLTGWPQEDLLDALVGTPLEGGSLFARLEEVLGGPLRAVQELPAVASCCLIKRSKPQRAPPRLVVLSGPSGVGCSRLIARLVAEFPDKFGVTVSHTTRPPREHEVDGKDYYFTDKPKLLADVRSKKFLEAARVAVHTRPCTSSEAAAVAAPPRQCSYWYGTSLATVREVAATGKLCLMSLDTQGAEALRSNKRIDGLYLYINTSSADVLAARQKQRLCEDASTLNKRVTWAKQQVAKSSAPGLFDAVIPNTSLTEVYATLKEAISTLSPIIRNRLRGLPAYVLDYSDLIPPNSVEKPFLKPVVLAGPNTGERRKLLEMLVAEFPDVFAWPRMHTTHPPNEHARHMGADGDELQLVTDKPGCTPRVGPQQQQELGAEATGSSDSLKEADADTGSATDDQPGSGAATNGSNGAAGGASGGSSSSSSGDADGHRSSVLEPEPVVMGKEEFEAAAAAGGFLEAHADLFKHKLATHRHAYSMEHVREVIKSGKLPLLELEAEGAEAIKLGKGVDCLTVFLAPPSLELHEQRLRDWGTESDEEIAERQALAAAELEAVQSAGVFDQVVVNDDLEQGFKQLKAAISRFRPDLIPPAEDDAAAQAARKAAASNQPVPLVVLGPSGGGREQLVQQLLQRYPQRFVVPRKLTDRKPAKGEKDTPELEIVKADMLAKLAAQGQVVHSQADAAAGSTTAVTADVLHELAAAGKMAVVDIGTASAEQLQSLLQHPAMKGAFSVFVCRKAALSASFAAAGTAEAAAAAQLDKAAAQLEELSSSGIAQAIVTNDDPEEAFAQLQEPLSVASPWAMPPLLMPLVMAAPFGSGKRAVLQKLVKMLPDVFAVPRVVTSKPRTPGSSEDMEVISAELAQQMVQEGKLLVHQAVMGHTYGISAAAVRKLQASGKLPVLDLDRVADVARLKESGFQGTYVYLQPPSLDQLRERVSADVLANPPLQHEPAEAAQAAAEEAAAEASAAAARPELFDEVLVHHPQDMLGTLGQLSEVVQQRYSAVVPPSFVWGYGRPLWDPSSRKHGLKPLKILLLGPAASGKSTQCALLAARFNIPHINAGDLLYAEVASKTPLGLEAKQYMDSSKTVPDHLLLTLLLRRLAAPDCQAQGWALDGFPHTRKQAQSLADAGHVPDKVIMLDGPHALLLERVKYRRIDYSTGKVYHLAEAGALSEAVRPLRPDGSPDTDVMARLVVRHNDSAENVANRLALWDRQVQGLRAAYEDVLLRLPAAGSVDDICARSESFVKLEALTGCGPSPGSIYPRLASHTLEELMYRVVATLRYQRQQLVQLQQLDGRLVWCDLKELASNCSCMLLAHNPTGLPVVKSAKRLDGASIPRQYLLSVECAEPLRLLSCLWMGPQHPALPPPPVAKKVFVLAGPAGSGRSSLARQLLQDFKGKLAPVALLTNRVPHRQEDSGSNAEHDSQGPCAAAAVTQQRYNSSSGSSCGSMSGASERSTPRLASASIAGAASCMQHVHYRGSELLQFVPEQQYRVLQRSSQLAGVHQHLGHSYGVALAAVEAAAADGKAALVVGPLALAEQLKQELLDMQVICVCVQSDTASLDCRLRLASNIEEERLQQLLQDAAQQQQQLQRLLEQQEESVRDELLQQAVAAAAAATAATQLPTTQTTPQGGGAAAGSRLANATPGAAAGLKPVQLQTAAPAAPQQQQQPAAASRPPAVWLHAVSNPAGQLQVCYSQVKGVLSKQWPVQQQRLPGLLLVQRHPADGGAAGASSSSSSSHNTASKGRSTTAAAAAAAAAATAVAAAASAVLDDDVYSQSHTVLRLKSITASSSMLQLPRGRHLLQLQCSPLLLHSVSFHATSDFTLEEASKLLPAACGLHVSSQEGQAEALQPGSRQLLFRYSLKPSEPCSASFELRTSNAALASCCRLLLAVNGTGQAVRDVLNQPGPVQLDDTEKGYVLLCLAEPHVEVPAGAWSVSITSSRPLPALQDMGCARQVQFEGVYATNTKAVVARYVLSPTAAVQMAVLSQLHGLGSDSSAAHAAAAAAAGTTAAAQPGETGTSKGLSAATTGSNSSLSRGTASSATKVPFAYSLQLFDTAGAKEVTWGAAYKLVAEAAGGSDGRALLPAVQLQPGKYLVVLQLQPGACQQWVDPVTGATEPAPGWQLSLLPSADEKACPIVKDDAYERHFKSTTESWQQQAAQNFSAASAAAAAGPGAARPGSGMTAARLSTAAVAAAKDRPKQAQAALDRYLAAVAAEQAASLAAAAATAAAAAAAAAAGASPLRTLSIPGDAAAAAVSLATATDASTSGSVGAGGTSSHGGGAGRKFGHGGKHKCAARGGSGDGRSEGPSGGSSTANSVQATPRLGSSSGAAAAATAVAAAAAAAPGSVVMRQLKSGEQLALCPLNQVKRVVPDSTAMAQAAPGAGQHRANVEVGARQSQQQQQHGAKVLGQAQLAERLQQLQLAMQHDAALLGSRGSQQQLQAVGALQGQQSAEFTEWRSRCQVQQQAVASRKLEVLSALAPAVDPALLIAAAPAAADSSGRKQNGEKGSGKGRG</sequence>
<feature type="compositionally biased region" description="Basic and acidic residues" evidence="9">
    <location>
        <begin position="2736"/>
        <end position="2751"/>
    </location>
</feature>
<evidence type="ECO:0000256" key="3">
    <source>
        <dbReference type="ARBA" id="ARBA00012955"/>
    </source>
</evidence>
<evidence type="ECO:0000259" key="11">
    <source>
        <dbReference type="PROSITE" id="PS50203"/>
    </source>
</evidence>
<feature type="domain" description="Calpain catalytic" evidence="11">
    <location>
        <begin position="77"/>
        <end position="245"/>
    </location>
</feature>
<feature type="compositionally biased region" description="Polar residues" evidence="9">
    <location>
        <begin position="2252"/>
        <end position="2274"/>
    </location>
</feature>
<dbReference type="Pfam" id="PF22071">
    <property type="entry name" value="FAP42_B2"/>
    <property type="match status" value="1"/>
</dbReference>
<feature type="region of interest" description="Disordered" evidence="9">
    <location>
        <begin position="2729"/>
        <end position="2751"/>
    </location>
</feature>
<feature type="compositionally biased region" description="Basic and acidic residues" evidence="9">
    <location>
        <begin position="1645"/>
        <end position="1658"/>
    </location>
</feature>
<dbReference type="EC" id="2.7.4.3" evidence="3"/>
<evidence type="ECO:0000256" key="5">
    <source>
        <dbReference type="ARBA" id="ARBA00022741"/>
    </source>
</evidence>
<dbReference type="Pfam" id="PF00625">
    <property type="entry name" value="Guanylate_kin"/>
    <property type="match status" value="4"/>
</dbReference>
<feature type="domain" description="Guanylate kinase-like" evidence="10">
    <location>
        <begin position="844"/>
        <end position="1030"/>
    </location>
</feature>